<keyword evidence="2" id="KW-1185">Reference proteome</keyword>
<organism evidence="1 2">
    <name type="scientific">Vagococcus bubulae</name>
    <dbReference type="NCBI Taxonomy" id="1977868"/>
    <lineage>
        <taxon>Bacteria</taxon>
        <taxon>Bacillati</taxon>
        <taxon>Bacillota</taxon>
        <taxon>Bacilli</taxon>
        <taxon>Lactobacillales</taxon>
        <taxon>Enterococcaceae</taxon>
        <taxon>Vagococcus</taxon>
    </lineage>
</organism>
<gene>
    <name evidence="1" type="ORF">CBF36_03845</name>
</gene>
<evidence type="ECO:0000313" key="2">
    <source>
        <dbReference type="Proteomes" id="UP000288490"/>
    </source>
</evidence>
<proteinExistence type="predicted"/>
<dbReference type="Gene3D" id="4.10.410.40">
    <property type="match status" value="1"/>
</dbReference>
<accession>A0A429ZNV3</accession>
<comment type="caution">
    <text evidence="1">The sequence shown here is derived from an EMBL/GenBank/DDBJ whole genome shotgun (WGS) entry which is preliminary data.</text>
</comment>
<dbReference type="EMBL" id="NGJT01000004">
    <property type="protein sequence ID" value="RST95377.1"/>
    <property type="molecule type" value="Genomic_DNA"/>
</dbReference>
<dbReference type="NCBIfam" id="TIGR02126">
    <property type="entry name" value="phgtail_TP901_1"/>
    <property type="match status" value="1"/>
</dbReference>
<reference evidence="1 2" key="1">
    <citation type="submission" date="2017-05" db="EMBL/GenBank/DDBJ databases">
        <title>Vagococcus spp. assemblies.</title>
        <authorList>
            <person name="Gulvik C.A."/>
        </authorList>
    </citation>
    <scope>NUCLEOTIDE SEQUENCE [LARGE SCALE GENOMIC DNA]</scope>
    <source>
        <strain evidence="1 2">SS1994</strain>
    </source>
</reference>
<dbReference type="RefSeq" id="WP_125956784.1">
    <property type="nucleotide sequence ID" value="NZ_JAQEJV010000004.1"/>
</dbReference>
<evidence type="ECO:0000313" key="1">
    <source>
        <dbReference type="EMBL" id="RST95377.1"/>
    </source>
</evidence>
<protein>
    <submittedName>
        <fullName evidence="1">Phage major tail protein, TP901-1 family</fullName>
    </submittedName>
</protein>
<name>A0A429ZNV3_9ENTE</name>
<dbReference type="OrthoDB" id="3194804at2"/>
<dbReference type="Pfam" id="PF06199">
    <property type="entry name" value="Phage_tail_2"/>
    <property type="match status" value="1"/>
</dbReference>
<dbReference type="AlphaFoldDB" id="A0A429ZNV3"/>
<sequence>MAKIAGVDVLLYVTDDKKKEVAVAGQTGTDLELSADTIDVTDKNSNGWKTALAGLKSWSMSSDGFVDLGENSLPLLRKSFLDRKPIPVTIRMGESTDVKGVTFSGDCYITSFPHSFKQDDAVTYSLDLEGATGLTIKEGADVTVESLKAK</sequence>
<dbReference type="InterPro" id="IPR011855">
    <property type="entry name" value="Phgtail_TP901_1"/>
</dbReference>
<dbReference type="Proteomes" id="UP000288490">
    <property type="component" value="Unassembled WGS sequence"/>
</dbReference>